<dbReference type="InterPro" id="IPR006283">
    <property type="entry name" value="ThiL-like"/>
</dbReference>
<evidence type="ECO:0000259" key="2">
    <source>
        <dbReference type="Pfam" id="PF00586"/>
    </source>
</evidence>
<dbReference type="KEGG" id="bgd:bgla_1g27080"/>
<dbReference type="InterPro" id="IPR010918">
    <property type="entry name" value="PurM-like_C_dom"/>
</dbReference>
<dbReference type="InterPro" id="IPR036676">
    <property type="entry name" value="PurM-like_C_sf"/>
</dbReference>
<dbReference type="STRING" id="999541.bgla_1g27080"/>
<proteinExistence type="predicted"/>
<dbReference type="Gene3D" id="3.30.1330.10">
    <property type="entry name" value="PurM-like, N-terminal domain"/>
    <property type="match status" value="1"/>
</dbReference>
<organism evidence="4 5">
    <name type="scientific">Burkholderia gladioli (strain BSR3)</name>
    <dbReference type="NCBI Taxonomy" id="999541"/>
    <lineage>
        <taxon>Bacteria</taxon>
        <taxon>Pseudomonadati</taxon>
        <taxon>Pseudomonadota</taxon>
        <taxon>Betaproteobacteria</taxon>
        <taxon>Burkholderiales</taxon>
        <taxon>Burkholderiaceae</taxon>
        <taxon>Burkholderia</taxon>
    </lineage>
</organism>
<keyword evidence="4" id="KW-0808">Transferase</keyword>
<keyword evidence="4" id="KW-0418">Kinase</keyword>
<feature type="domain" description="PurM-like N-terminal" evidence="2">
    <location>
        <begin position="30"/>
        <end position="144"/>
    </location>
</feature>
<feature type="domain" description="PurM-like C-terminal" evidence="3">
    <location>
        <begin position="156"/>
        <end position="307"/>
    </location>
</feature>
<dbReference type="InterPro" id="IPR016188">
    <property type="entry name" value="PurM-like_N"/>
</dbReference>
<keyword evidence="1" id="KW-0784">Thiamine biosynthesis</keyword>
<dbReference type="EMBL" id="CP002599">
    <property type="protein sequence ID" value="AEA61326.1"/>
    <property type="molecule type" value="Genomic_DNA"/>
</dbReference>
<sequence length="351" mass="37328">MKLNAIHEKPFIAELLSGLIPDVNFVNGFGQDASVMDVGFGDMAIALKIDRAAKPIAAIRGWTDYSMWGALAVTANCSDLLAVGARPMGFMISMSLPGEWSACDAKKIVYGAQEECAKNGVALLGGDTKESNEPHVVGCAFGLVDRSKILSRRRGQPGDLLVLAGPLGGFVGAYLSLDAGVCGEAATEYVSYLAKPAARWAEAEFVNSNGLATSATDLSDGLYEGILNVISDGAGALLDLEQLPYHKFAHQAHAKFGVSLINLSFSVGDWSILYAVPEVHRQAIMQAKSLGCDLTIIGKIDENSGVRAQSSCDGKQYVVQGIVNQHFDNRLEDEGSFLEKIRTNIGLLEIG</sequence>
<dbReference type="Proteomes" id="UP000008316">
    <property type="component" value="Chromosome 1"/>
</dbReference>
<dbReference type="HOGENOM" id="CLU_803790_0_0_4"/>
<gene>
    <name evidence="4" type="ordered locus">bgla_1g27080</name>
</gene>
<evidence type="ECO:0000313" key="4">
    <source>
        <dbReference type="EMBL" id="AEA61326.1"/>
    </source>
</evidence>
<dbReference type="SUPFAM" id="SSF55326">
    <property type="entry name" value="PurM N-terminal domain-like"/>
    <property type="match status" value="1"/>
</dbReference>
<dbReference type="Gene3D" id="3.90.650.10">
    <property type="entry name" value="PurM-like C-terminal domain"/>
    <property type="match status" value="1"/>
</dbReference>
<reference evidence="4 5" key="1">
    <citation type="journal article" date="2011" name="J. Bacteriol.">
        <title>Complete genome sequence of Burkholderia gladioli BSR3.</title>
        <authorList>
            <person name="Seo Y.S."/>
            <person name="Lim J."/>
            <person name="Choi B.S."/>
            <person name="Kim H."/>
            <person name="Goo E."/>
            <person name="Lee B."/>
            <person name="Lim J.S."/>
            <person name="Choi I.Y."/>
            <person name="Moon J.S."/>
            <person name="Kim J."/>
            <person name="Hwang I."/>
        </authorList>
    </citation>
    <scope>NUCLEOTIDE SEQUENCE [LARGE SCALE GENOMIC DNA]</scope>
    <source>
        <strain evidence="4 5">BSR3</strain>
    </source>
</reference>
<dbReference type="PANTHER" id="PTHR30270:SF0">
    <property type="entry name" value="THIAMINE-MONOPHOSPHATE KINASE"/>
    <property type="match status" value="1"/>
</dbReference>
<evidence type="ECO:0000313" key="5">
    <source>
        <dbReference type="Proteomes" id="UP000008316"/>
    </source>
</evidence>
<dbReference type="GO" id="GO:0009030">
    <property type="term" value="F:thiamine-phosphate kinase activity"/>
    <property type="evidence" value="ECO:0007669"/>
    <property type="project" value="InterPro"/>
</dbReference>
<dbReference type="AlphaFoldDB" id="F2LA80"/>
<dbReference type="eggNOG" id="COG0611">
    <property type="taxonomic scope" value="Bacteria"/>
</dbReference>
<accession>F2LA80</accession>
<dbReference type="GO" id="GO:0009228">
    <property type="term" value="P:thiamine biosynthetic process"/>
    <property type="evidence" value="ECO:0007669"/>
    <property type="project" value="UniProtKB-KW"/>
</dbReference>
<protein>
    <submittedName>
        <fullName evidence="4">Putative thiamine-monophosphate kinase</fullName>
    </submittedName>
</protein>
<dbReference type="SUPFAM" id="SSF56042">
    <property type="entry name" value="PurM C-terminal domain-like"/>
    <property type="match status" value="1"/>
</dbReference>
<dbReference type="InterPro" id="IPR036921">
    <property type="entry name" value="PurM-like_N_sf"/>
</dbReference>
<name>F2LA80_BURGS</name>
<evidence type="ECO:0000256" key="1">
    <source>
        <dbReference type="ARBA" id="ARBA00022977"/>
    </source>
</evidence>
<dbReference type="RefSeq" id="WP_013698653.1">
    <property type="nucleotide sequence ID" value="NC_015381.1"/>
</dbReference>
<evidence type="ECO:0000259" key="3">
    <source>
        <dbReference type="Pfam" id="PF02769"/>
    </source>
</evidence>
<dbReference type="PANTHER" id="PTHR30270">
    <property type="entry name" value="THIAMINE-MONOPHOSPHATE KINASE"/>
    <property type="match status" value="1"/>
</dbReference>
<dbReference type="Pfam" id="PF02769">
    <property type="entry name" value="AIRS_C"/>
    <property type="match status" value="1"/>
</dbReference>
<dbReference type="Pfam" id="PF00586">
    <property type="entry name" value="AIRS"/>
    <property type="match status" value="1"/>
</dbReference>
<keyword evidence="5" id="KW-1185">Reference proteome</keyword>